<name>D6ZCJ9_SEGRD</name>
<evidence type="ECO:0000313" key="13">
    <source>
        <dbReference type="EMBL" id="ADG97041.1"/>
    </source>
</evidence>
<accession>D6ZCJ9</accession>
<dbReference type="EC" id="3.6.1.55" evidence="11"/>
<dbReference type="RefSeq" id="WP_013137497.1">
    <property type="nucleotide sequence ID" value="NC_014168.1"/>
</dbReference>
<evidence type="ECO:0000256" key="7">
    <source>
        <dbReference type="ARBA" id="ARBA00022801"/>
    </source>
</evidence>
<evidence type="ECO:0000256" key="11">
    <source>
        <dbReference type="ARBA" id="ARBA00038905"/>
    </source>
</evidence>
<dbReference type="GO" id="GO:0008413">
    <property type="term" value="F:8-oxo-7,8-dihydroguanosine triphosphate pyrophosphatase activity"/>
    <property type="evidence" value="ECO:0007669"/>
    <property type="project" value="TreeGrafter"/>
</dbReference>
<dbReference type="HOGENOM" id="CLU_037162_13_0_11"/>
<evidence type="ECO:0000256" key="3">
    <source>
        <dbReference type="ARBA" id="ARBA00022457"/>
    </source>
</evidence>
<dbReference type="GO" id="GO:0035539">
    <property type="term" value="F:8-oxo-7,8-dihydrodeoxyguanosine triphosphate pyrophosphatase activity"/>
    <property type="evidence" value="ECO:0007669"/>
    <property type="project" value="UniProtKB-EC"/>
</dbReference>
<dbReference type="EMBL" id="CP001958">
    <property type="protein sequence ID" value="ADG97041.1"/>
    <property type="molecule type" value="Genomic_DNA"/>
</dbReference>
<dbReference type="InterPro" id="IPR020084">
    <property type="entry name" value="NUDIX_hydrolase_CS"/>
</dbReference>
<dbReference type="AlphaFoldDB" id="D6ZCJ9"/>
<evidence type="ECO:0000259" key="12">
    <source>
        <dbReference type="PROSITE" id="PS51462"/>
    </source>
</evidence>
<dbReference type="Gene3D" id="3.90.79.10">
    <property type="entry name" value="Nucleoside Triphosphate Pyrophosphohydrolase"/>
    <property type="match status" value="1"/>
</dbReference>
<dbReference type="SUPFAM" id="SSF55811">
    <property type="entry name" value="Nudix"/>
    <property type="match status" value="1"/>
</dbReference>
<dbReference type="GO" id="GO:0006260">
    <property type="term" value="P:DNA replication"/>
    <property type="evidence" value="ECO:0007669"/>
    <property type="project" value="UniProtKB-KW"/>
</dbReference>
<evidence type="ECO:0000256" key="9">
    <source>
        <dbReference type="ARBA" id="ARBA00023204"/>
    </source>
</evidence>
<dbReference type="OrthoDB" id="67499at2"/>
<dbReference type="GO" id="GO:0044716">
    <property type="term" value="F:8-oxo-GDP phosphatase activity"/>
    <property type="evidence" value="ECO:0007669"/>
    <property type="project" value="TreeGrafter"/>
</dbReference>
<dbReference type="GO" id="GO:0044715">
    <property type="term" value="F:8-oxo-dGDP phosphatase activity"/>
    <property type="evidence" value="ECO:0007669"/>
    <property type="project" value="TreeGrafter"/>
</dbReference>
<evidence type="ECO:0000256" key="5">
    <source>
        <dbReference type="ARBA" id="ARBA00022723"/>
    </source>
</evidence>
<dbReference type="InterPro" id="IPR000086">
    <property type="entry name" value="NUDIX_hydrolase_dom"/>
</dbReference>
<gene>
    <name evidence="13" type="ordered locus">Srot_0559</name>
</gene>
<evidence type="ECO:0000256" key="8">
    <source>
        <dbReference type="ARBA" id="ARBA00022842"/>
    </source>
</evidence>
<evidence type="ECO:0000256" key="6">
    <source>
        <dbReference type="ARBA" id="ARBA00022763"/>
    </source>
</evidence>
<keyword evidence="4" id="KW-0235">DNA replication</keyword>
<dbReference type="Pfam" id="PF00293">
    <property type="entry name" value="NUDIX"/>
    <property type="match status" value="1"/>
</dbReference>
<proteinExistence type="inferred from homology"/>
<dbReference type="PANTHER" id="PTHR47707:SF1">
    <property type="entry name" value="NUDIX HYDROLASE FAMILY PROTEIN"/>
    <property type="match status" value="1"/>
</dbReference>
<keyword evidence="7 13" id="KW-0378">Hydrolase</keyword>
<dbReference type="Proteomes" id="UP000002247">
    <property type="component" value="Chromosome"/>
</dbReference>
<evidence type="ECO:0000256" key="1">
    <source>
        <dbReference type="ARBA" id="ARBA00001946"/>
    </source>
</evidence>
<feature type="domain" description="Nudix hydrolase" evidence="12">
    <location>
        <begin position="2"/>
        <end position="129"/>
    </location>
</feature>
<dbReference type="eggNOG" id="COG0494">
    <property type="taxonomic scope" value="Bacteria"/>
</dbReference>
<dbReference type="InterPro" id="IPR047127">
    <property type="entry name" value="MutT-like"/>
</dbReference>
<comment type="cofactor">
    <cofactor evidence="1">
        <name>Mg(2+)</name>
        <dbReference type="ChEBI" id="CHEBI:18420"/>
    </cofactor>
</comment>
<dbReference type="PROSITE" id="PS51462">
    <property type="entry name" value="NUDIX"/>
    <property type="match status" value="1"/>
</dbReference>
<keyword evidence="8" id="KW-0460">Magnesium</keyword>
<dbReference type="InterPro" id="IPR015797">
    <property type="entry name" value="NUDIX_hydrolase-like_dom_sf"/>
</dbReference>
<organism evidence="13 14">
    <name type="scientific">Segniliparus rotundus (strain ATCC BAA-972 / CDC 1076 / CIP 108378 / DSM 44985 / JCM 13578)</name>
    <dbReference type="NCBI Taxonomy" id="640132"/>
    <lineage>
        <taxon>Bacteria</taxon>
        <taxon>Bacillati</taxon>
        <taxon>Actinomycetota</taxon>
        <taxon>Actinomycetes</taxon>
        <taxon>Mycobacteriales</taxon>
        <taxon>Segniliparaceae</taxon>
        <taxon>Segniliparus</taxon>
    </lineage>
</organism>
<comment type="catalytic activity">
    <reaction evidence="10">
        <text>8-oxo-dGTP + H2O = 8-oxo-dGMP + diphosphate + H(+)</text>
        <dbReference type="Rhea" id="RHEA:31575"/>
        <dbReference type="ChEBI" id="CHEBI:15377"/>
        <dbReference type="ChEBI" id="CHEBI:15378"/>
        <dbReference type="ChEBI" id="CHEBI:33019"/>
        <dbReference type="ChEBI" id="CHEBI:63224"/>
        <dbReference type="ChEBI" id="CHEBI:77896"/>
        <dbReference type="EC" id="3.6.1.55"/>
    </reaction>
</comment>
<comment type="similarity">
    <text evidence="2">Belongs to the Nudix hydrolase family.</text>
</comment>
<dbReference type="GO" id="GO:0046872">
    <property type="term" value="F:metal ion binding"/>
    <property type="evidence" value="ECO:0007669"/>
    <property type="project" value="UniProtKB-KW"/>
</dbReference>
<dbReference type="PROSITE" id="PS00893">
    <property type="entry name" value="NUDIX_BOX"/>
    <property type="match status" value="1"/>
</dbReference>
<dbReference type="CDD" id="cd04690">
    <property type="entry name" value="NUDIX_Hydrolase"/>
    <property type="match status" value="1"/>
</dbReference>
<evidence type="ECO:0000256" key="4">
    <source>
        <dbReference type="ARBA" id="ARBA00022705"/>
    </source>
</evidence>
<evidence type="ECO:0000313" key="14">
    <source>
        <dbReference type="Proteomes" id="UP000002247"/>
    </source>
</evidence>
<keyword evidence="9" id="KW-0234">DNA repair</keyword>
<keyword evidence="3" id="KW-0515">Mutator protein</keyword>
<keyword evidence="5" id="KW-0479">Metal-binding</keyword>
<sequence>MDIIRVVAAVIIDAQGRFLVARKRGTAVFMQAGGKVEPDEAPLDALVRELDEELGVQIGPEHAQRLGVFEAPAAHEPAATVLAEVYRVACAQEPHAHAEIEEIAWITPGADDQRAFAPLTELLLDQFRASA</sequence>
<reference evidence="13 14" key="1">
    <citation type="journal article" date="2010" name="Stand. Genomic Sci.">
        <title>Complete genome sequence of Segniliparus rotundus type strain (CDC 1076).</title>
        <authorList>
            <person name="Sikorski J."/>
            <person name="Lapidus A."/>
            <person name="Copeland A."/>
            <person name="Misra M."/>
            <person name="Glavina Del Rio T."/>
            <person name="Nolan M."/>
            <person name="Lucas S."/>
            <person name="Chen F."/>
            <person name="Tice H."/>
            <person name="Cheng J.F."/>
            <person name="Jando M."/>
            <person name="Schneider S."/>
            <person name="Bruce D."/>
            <person name="Goodwin L."/>
            <person name="Pitluck S."/>
            <person name="Liolios K."/>
            <person name="Mikhailova N."/>
            <person name="Pati A."/>
            <person name="Ivanova N."/>
            <person name="Mavromatis K."/>
            <person name="Chen A."/>
            <person name="Palaniappan K."/>
            <person name="Chertkov O."/>
            <person name="Land M."/>
            <person name="Hauser L."/>
            <person name="Chang Y.J."/>
            <person name="Jeffries C.D."/>
            <person name="Brettin T."/>
            <person name="Detter J.C."/>
            <person name="Han C."/>
            <person name="Rohde M."/>
            <person name="Goker M."/>
            <person name="Bristow J."/>
            <person name="Eisen J.A."/>
            <person name="Markowitz V."/>
            <person name="Hugenholtz P."/>
            <person name="Kyrpides N.C."/>
            <person name="Klenk H.P."/>
        </authorList>
    </citation>
    <scope>NUCLEOTIDE SEQUENCE [LARGE SCALE GENOMIC DNA]</scope>
    <source>
        <strain evidence="14">ATCC BAA-972 / CDC 1076 / CIP 108378 / DSM 44985 / JCM 13578</strain>
    </source>
</reference>
<evidence type="ECO:0000256" key="2">
    <source>
        <dbReference type="ARBA" id="ARBA00005582"/>
    </source>
</evidence>
<keyword evidence="14" id="KW-1185">Reference proteome</keyword>
<protein>
    <recommendedName>
        <fullName evidence="11">8-oxo-dGTP diphosphatase</fullName>
        <ecNumber evidence="11">3.6.1.55</ecNumber>
    </recommendedName>
</protein>
<dbReference type="PANTHER" id="PTHR47707">
    <property type="entry name" value="8-OXO-DGTP DIPHOSPHATASE"/>
    <property type="match status" value="1"/>
</dbReference>
<keyword evidence="6" id="KW-0227">DNA damage</keyword>
<evidence type="ECO:0000256" key="10">
    <source>
        <dbReference type="ARBA" id="ARBA00035861"/>
    </source>
</evidence>
<dbReference type="GO" id="GO:0006281">
    <property type="term" value="P:DNA repair"/>
    <property type="evidence" value="ECO:0007669"/>
    <property type="project" value="UniProtKB-KW"/>
</dbReference>
<dbReference type="KEGG" id="srt:Srot_0559"/>